<dbReference type="Gene3D" id="1.10.510.10">
    <property type="entry name" value="Transferase(Phosphotransferase) domain 1"/>
    <property type="match status" value="1"/>
</dbReference>
<dbReference type="GO" id="GO:0005524">
    <property type="term" value="F:ATP binding"/>
    <property type="evidence" value="ECO:0007669"/>
    <property type="project" value="UniProtKB-KW"/>
</dbReference>
<evidence type="ECO:0000256" key="4">
    <source>
        <dbReference type="ARBA" id="ARBA00022840"/>
    </source>
</evidence>
<feature type="region of interest" description="Disordered" evidence="6">
    <location>
        <begin position="122"/>
        <end position="149"/>
    </location>
</feature>
<evidence type="ECO:0000256" key="3">
    <source>
        <dbReference type="ARBA" id="ARBA00022777"/>
    </source>
</evidence>
<keyword evidence="1" id="KW-0808">Transferase</keyword>
<gene>
    <name evidence="8" type="ORF">CINCED_3A010663</name>
</gene>
<evidence type="ECO:0000313" key="9">
    <source>
        <dbReference type="Proteomes" id="UP000325440"/>
    </source>
</evidence>
<evidence type="ECO:0000256" key="5">
    <source>
        <dbReference type="ARBA" id="ARBA00037982"/>
    </source>
</evidence>
<keyword evidence="4" id="KW-0067">ATP-binding</keyword>
<dbReference type="Gene3D" id="3.30.200.20">
    <property type="entry name" value="Phosphorylase Kinase, domain 1"/>
    <property type="match status" value="1"/>
</dbReference>
<dbReference type="SMART" id="SM00220">
    <property type="entry name" value="S_TKc"/>
    <property type="match status" value="1"/>
</dbReference>
<dbReference type="InterPro" id="IPR000719">
    <property type="entry name" value="Prot_kinase_dom"/>
</dbReference>
<keyword evidence="3 8" id="KW-0418">Kinase</keyword>
<keyword evidence="9" id="KW-1185">Reference proteome</keyword>
<dbReference type="Proteomes" id="UP000325440">
    <property type="component" value="Unassembled WGS sequence"/>
</dbReference>
<dbReference type="Pfam" id="PF00069">
    <property type="entry name" value="Pkinase"/>
    <property type="match status" value="1"/>
</dbReference>
<dbReference type="SUPFAM" id="SSF56112">
    <property type="entry name" value="Protein kinase-like (PK-like)"/>
    <property type="match status" value="1"/>
</dbReference>
<feature type="domain" description="Protein kinase" evidence="7">
    <location>
        <begin position="178"/>
        <end position="446"/>
    </location>
</feature>
<keyword evidence="2" id="KW-0547">Nucleotide-binding</keyword>
<evidence type="ECO:0000256" key="2">
    <source>
        <dbReference type="ARBA" id="ARBA00022741"/>
    </source>
</evidence>
<dbReference type="InterPro" id="IPR008271">
    <property type="entry name" value="Ser/Thr_kinase_AS"/>
</dbReference>
<organism evidence="8 9">
    <name type="scientific">Cinara cedri</name>
    <dbReference type="NCBI Taxonomy" id="506608"/>
    <lineage>
        <taxon>Eukaryota</taxon>
        <taxon>Metazoa</taxon>
        <taxon>Ecdysozoa</taxon>
        <taxon>Arthropoda</taxon>
        <taxon>Hexapoda</taxon>
        <taxon>Insecta</taxon>
        <taxon>Pterygota</taxon>
        <taxon>Neoptera</taxon>
        <taxon>Paraneoptera</taxon>
        <taxon>Hemiptera</taxon>
        <taxon>Sternorrhyncha</taxon>
        <taxon>Aphidomorpha</taxon>
        <taxon>Aphidoidea</taxon>
        <taxon>Aphididae</taxon>
        <taxon>Lachninae</taxon>
        <taxon>Cinara</taxon>
    </lineage>
</organism>
<proteinExistence type="inferred from homology"/>
<sequence length="521" mass="59720">MEPNDDKIKMECDDESYFVQKMRRLSFEADKVVPAITACPPSPPDCPPSFSPEIGVDSSTPFLNIRSQHKVRLRPQSPMSDPERERANKMRLSINPFTPTGIEILKNKHRKKPCPVQCNSFSSSEEHSRDINNSLCTPPGHKSSSSSIDPSIRDLMNEGEVTNVSIYDLQTSRFSEEFRMDDFIATGGFGEVYKCTNLFDGITYAIKKTKKSIYKSQEYFIRKEVYAHSVIGRHPNIVSYFTAWHERGHIYIQTEFCNGGTLERMIHESDHMFCDSALRRFLCHVCRGLAYMHSKKLAHLDIKAANILIFRTNNALFPEDIDDDEIEIIDKDIVYKIGDFGHTVCVEDVRTIEDGDCRYLPKELLRDDYSQLQKADVFSTALTAYEAATKKDLPKNGPEWHRLRDGDFSLPKTPVFSTGLEKMLKKMIDLNPTNRPNASTVVNLLLDRGMAAVKQQQDEMEVWKLSSKFLTTCYSVETQTPSRTTIGQRRYENSKLYRTRKERIKRLVGRQSNRSCSTPNV</sequence>
<accession>A0A5E4M5A5</accession>
<dbReference type="GO" id="GO:0004713">
    <property type="term" value="F:protein tyrosine kinase activity"/>
    <property type="evidence" value="ECO:0007669"/>
    <property type="project" value="TreeGrafter"/>
</dbReference>
<protein>
    <submittedName>
        <fullName evidence="8">Protein kinase domain,Protein kinase-like domain,Serine/threonine-protein kinase, active site</fullName>
    </submittedName>
</protein>
<comment type="similarity">
    <text evidence="5">Belongs to the protein kinase superfamily. Ser/Thr protein kinase family. GCN2 subfamily.</text>
</comment>
<dbReference type="PANTHER" id="PTHR11042:SF185">
    <property type="entry name" value="WEE1-LIKE PROTEIN KINASE"/>
    <property type="match status" value="1"/>
</dbReference>
<dbReference type="GO" id="GO:0005737">
    <property type="term" value="C:cytoplasm"/>
    <property type="evidence" value="ECO:0007669"/>
    <property type="project" value="TreeGrafter"/>
</dbReference>
<evidence type="ECO:0000313" key="8">
    <source>
        <dbReference type="EMBL" id="VVC24556.1"/>
    </source>
</evidence>
<evidence type="ECO:0000256" key="6">
    <source>
        <dbReference type="SAM" id="MobiDB-lite"/>
    </source>
</evidence>
<evidence type="ECO:0000256" key="1">
    <source>
        <dbReference type="ARBA" id="ARBA00022679"/>
    </source>
</evidence>
<dbReference type="AlphaFoldDB" id="A0A5E4M5A5"/>
<dbReference type="OrthoDB" id="5337378at2759"/>
<dbReference type="EMBL" id="CABPRJ010000003">
    <property type="protein sequence ID" value="VVC24556.1"/>
    <property type="molecule type" value="Genomic_DNA"/>
</dbReference>
<dbReference type="InterPro" id="IPR050339">
    <property type="entry name" value="CC_SR_Kinase"/>
</dbReference>
<dbReference type="PANTHER" id="PTHR11042">
    <property type="entry name" value="EUKARYOTIC TRANSLATION INITIATION FACTOR 2-ALPHA KINASE EIF2-ALPHA KINASE -RELATED"/>
    <property type="match status" value="1"/>
</dbReference>
<dbReference type="PROSITE" id="PS00108">
    <property type="entry name" value="PROTEIN_KINASE_ST"/>
    <property type="match status" value="1"/>
</dbReference>
<reference evidence="8 9" key="1">
    <citation type="submission" date="2019-08" db="EMBL/GenBank/DDBJ databases">
        <authorList>
            <person name="Alioto T."/>
            <person name="Alioto T."/>
            <person name="Gomez Garrido J."/>
        </authorList>
    </citation>
    <scope>NUCLEOTIDE SEQUENCE [LARGE SCALE GENOMIC DNA]</scope>
</reference>
<dbReference type="InterPro" id="IPR011009">
    <property type="entry name" value="Kinase-like_dom_sf"/>
</dbReference>
<dbReference type="GO" id="GO:0005634">
    <property type="term" value="C:nucleus"/>
    <property type="evidence" value="ECO:0007669"/>
    <property type="project" value="TreeGrafter"/>
</dbReference>
<dbReference type="PROSITE" id="PS50011">
    <property type="entry name" value="PROTEIN_KINASE_DOM"/>
    <property type="match status" value="1"/>
</dbReference>
<evidence type="ECO:0000259" key="7">
    <source>
        <dbReference type="PROSITE" id="PS50011"/>
    </source>
</evidence>
<name>A0A5E4M5A5_9HEMI</name>